<gene>
    <name evidence="3" type="ORF">AH68_06355</name>
</gene>
<evidence type="ECO:0008006" key="5">
    <source>
        <dbReference type="Google" id="ProtNLM"/>
    </source>
</evidence>
<evidence type="ECO:0000313" key="4">
    <source>
        <dbReference type="Proteomes" id="UP000030625"/>
    </source>
</evidence>
<feature type="region of interest" description="Disordered" evidence="1">
    <location>
        <begin position="1"/>
        <end position="119"/>
    </location>
</feature>
<keyword evidence="2" id="KW-1133">Transmembrane helix</keyword>
<dbReference type="OrthoDB" id="3240445at2"/>
<evidence type="ECO:0000256" key="2">
    <source>
        <dbReference type="SAM" id="Phobius"/>
    </source>
</evidence>
<keyword evidence="2" id="KW-0812">Transmembrane</keyword>
<keyword evidence="2" id="KW-0472">Membrane</keyword>
<dbReference type="AlphaFoldDB" id="A0A0A7I7C0"/>
<reference evidence="3 4" key="1">
    <citation type="journal article" date="2015" name="Genome Announc.">
        <title>Complete and Assembled Genome Sequence of Bifidobacterium kashiwanohense PV20-2, Isolated from the Feces of an Anemic Kenyan Infant.</title>
        <authorList>
            <person name="Vazquez-Gutierrez P."/>
            <person name="Lacroix C."/>
            <person name="Chassard C."/>
            <person name="Klumpp J."/>
            <person name="Jans C."/>
            <person name="Stevens M.J."/>
        </authorList>
    </citation>
    <scope>NUCLEOTIDE SEQUENCE [LARGE SCALE GENOMIC DNA]</scope>
    <source>
        <strain evidence="3 4">PV20-2</strain>
    </source>
</reference>
<dbReference type="STRING" id="1447716.AH68_06355"/>
<organism evidence="3 4">
    <name type="scientific">Bifidobacterium catenulatum PV20-2</name>
    <dbReference type="NCBI Taxonomy" id="1447716"/>
    <lineage>
        <taxon>Bacteria</taxon>
        <taxon>Bacillati</taxon>
        <taxon>Actinomycetota</taxon>
        <taxon>Actinomycetes</taxon>
        <taxon>Bifidobacteriales</taxon>
        <taxon>Bifidobacteriaceae</taxon>
        <taxon>Bifidobacterium</taxon>
    </lineage>
</organism>
<evidence type="ECO:0000313" key="3">
    <source>
        <dbReference type="EMBL" id="AIZ14719.1"/>
    </source>
</evidence>
<sequence length="242" mass="26298">MNEPEPYQPNNTDERQETADAAPVSSSSDGAAPSQPEYGQISQPEYGAMSSQLPAGYDPYVYGAPEPEPEPQPADSVQQQNVQYQTGQYPPNRQQPMPPYNANGQQNPYGANPYGPNPCDPNQYPQRGNMPYLPNLDLNDPRQNPAYGHWDAYAIMSLVFAVLMPVPVLPALVGAISMWRTKKLHMKGHGLALAAVIINVLYTLAVIWLAMHGLSVADLYNEMLQNVLGGAGSEQGSESITA</sequence>
<feature type="compositionally biased region" description="Low complexity" evidence="1">
    <location>
        <begin position="77"/>
        <end position="89"/>
    </location>
</feature>
<dbReference type="HOGENOM" id="CLU_092707_0_0_11"/>
<dbReference type="Proteomes" id="UP000030625">
    <property type="component" value="Chromosome"/>
</dbReference>
<evidence type="ECO:0000256" key="1">
    <source>
        <dbReference type="SAM" id="MobiDB-lite"/>
    </source>
</evidence>
<name>A0A0A7I7C0_9BIFI</name>
<proteinExistence type="predicted"/>
<dbReference type="KEGG" id="bka:AH68_06355"/>
<feature type="transmembrane region" description="Helical" evidence="2">
    <location>
        <begin position="152"/>
        <end position="179"/>
    </location>
</feature>
<accession>A0A0A7I7C0</accession>
<protein>
    <recommendedName>
        <fullName evidence="5">DUF4190 domain-containing protein</fullName>
    </recommendedName>
</protein>
<dbReference type="EMBL" id="CP007456">
    <property type="protein sequence ID" value="AIZ14719.1"/>
    <property type="molecule type" value="Genomic_DNA"/>
</dbReference>
<feature type="transmembrane region" description="Helical" evidence="2">
    <location>
        <begin position="191"/>
        <end position="211"/>
    </location>
</feature>